<sequence>MVVEEMVKVLKDLGVGKGHLFNVYAQTRLLCKSTGRDLLIHTSDMGHWNKGAMLNWIDRLQPRRDIRVHATSDHKQPMAISNTRATSPPITPPPTSSSASTRTPVLSVRG</sequence>
<gene>
    <name evidence="2" type="ORF">BDQ12DRAFT_668951</name>
</gene>
<evidence type="ECO:0000313" key="2">
    <source>
        <dbReference type="EMBL" id="TFK34936.1"/>
    </source>
</evidence>
<feature type="region of interest" description="Disordered" evidence="1">
    <location>
        <begin position="70"/>
        <end position="110"/>
    </location>
</feature>
<dbReference type="AlphaFoldDB" id="A0A5C3LSA0"/>
<dbReference type="EMBL" id="ML213626">
    <property type="protein sequence ID" value="TFK34936.1"/>
    <property type="molecule type" value="Genomic_DNA"/>
</dbReference>
<evidence type="ECO:0000256" key="1">
    <source>
        <dbReference type="SAM" id="MobiDB-lite"/>
    </source>
</evidence>
<keyword evidence="3" id="KW-1185">Reference proteome</keyword>
<reference evidence="2 3" key="1">
    <citation type="journal article" date="2019" name="Nat. Ecol. Evol.">
        <title>Megaphylogeny resolves global patterns of mushroom evolution.</title>
        <authorList>
            <person name="Varga T."/>
            <person name="Krizsan K."/>
            <person name="Foldi C."/>
            <person name="Dima B."/>
            <person name="Sanchez-Garcia M."/>
            <person name="Sanchez-Ramirez S."/>
            <person name="Szollosi G.J."/>
            <person name="Szarkandi J.G."/>
            <person name="Papp V."/>
            <person name="Albert L."/>
            <person name="Andreopoulos W."/>
            <person name="Angelini C."/>
            <person name="Antonin V."/>
            <person name="Barry K.W."/>
            <person name="Bougher N.L."/>
            <person name="Buchanan P."/>
            <person name="Buyck B."/>
            <person name="Bense V."/>
            <person name="Catcheside P."/>
            <person name="Chovatia M."/>
            <person name="Cooper J."/>
            <person name="Damon W."/>
            <person name="Desjardin D."/>
            <person name="Finy P."/>
            <person name="Geml J."/>
            <person name="Haridas S."/>
            <person name="Hughes K."/>
            <person name="Justo A."/>
            <person name="Karasinski D."/>
            <person name="Kautmanova I."/>
            <person name="Kiss B."/>
            <person name="Kocsube S."/>
            <person name="Kotiranta H."/>
            <person name="LaButti K.M."/>
            <person name="Lechner B.E."/>
            <person name="Liimatainen K."/>
            <person name="Lipzen A."/>
            <person name="Lukacs Z."/>
            <person name="Mihaltcheva S."/>
            <person name="Morgado L.N."/>
            <person name="Niskanen T."/>
            <person name="Noordeloos M.E."/>
            <person name="Ohm R.A."/>
            <person name="Ortiz-Santana B."/>
            <person name="Ovrebo C."/>
            <person name="Racz N."/>
            <person name="Riley R."/>
            <person name="Savchenko A."/>
            <person name="Shiryaev A."/>
            <person name="Soop K."/>
            <person name="Spirin V."/>
            <person name="Szebenyi C."/>
            <person name="Tomsovsky M."/>
            <person name="Tulloss R.E."/>
            <person name="Uehling J."/>
            <person name="Grigoriev I.V."/>
            <person name="Vagvolgyi C."/>
            <person name="Papp T."/>
            <person name="Martin F.M."/>
            <person name="Miettinen O."/>
            <person name="Hibbett D.S."/>
            <person name="Nagy L.G."/>
        </authorList>
    </citation>
    <scope>NUCLEOTIDE SEQUENCE [LARGE SCALE GENOMIC DNA]</scope>
    <source>
        <strain evidence="2 3">CBS 166.37</strain>
    </source>
</reference>
<dbReference type="Proteomes" id="UP000308652">
    <property type="component" value="Unassembled WGS sequence"/>
</dbReference>
<proteinExistence type="predicted"/>
<organism evidence="2 3">
    <name type="scientific">Crucibulum laeve</name>
    <dbReference type="NCBI Taxonomy" id="68775"/>
    <lineage>
        <taxon>Eukaryota</taxon>
        <taxon>Fungi</taxon>
        <taxon>Dikarya</taxon>
        <taxon>Basidiomycota</taxon>
        <taxon>Agaricomycotina</taxon>
        <taxon>Agaricomycetes</taxon>
        <taxon>Agaricomycetidae</taxon>
        <taxon>Agaricales</taxon>
        <taxon>Agaricineae</taxon>
        <taxon>Nidulariaceae</taxon>
        <taxon>Crucibulum</taxon>
    </lineage>
</organism>
<name>A0A5C3LSA0_9AGAR</name>
<accession>A0A5C3LSA0</accession>
<evidence type="ECO:0000313" key="3">
    <source>
        <dbReference type="Proteomes" id="UP000308652"/>
    </source>
</evidence>
<protein>
    <submittedName>
        <fullName evidence="2">Uncharacterized protein</fullName>
    </submittedName>
</protein>